<sequence length="608" mass="69139">MKRLLRSLLAAAPALSLSLALALAVSPARADEPSDSPKTLRYAFRVAETSFDPSQINDIYSRIVTAHIFEALYTYDHLARPAKFKPLTAEAMPQHSDDWRTWTMRVRPGIYFADDPAFKGKRRELVAEDYVYAIKRFADPALKSPVWGYVDSFKLLGLAEQRQRSLDQKKPFDYEAPVEGLRALDRYTLQIKLAEARPRFIEFLAASDLLGGFAREVAEAYGDKISEHPVGTGPFKLATWRRASFIALERNPDYRERYYDAEPAADDAEGQALLARFKGRRIPMIDRVEISIIEENQPRWLAFLNGQHNFIEQVPPEYSGLAMPNGHLAPNLAKQGVRGWRQVRADQAMTFFNLEDPVVGGYTPEKVALRRAIGLGMDVAREVRLVHKGQGVLAQAPISPNTKSYDPAFKSSMGDYDPARANALLDLYGYVDRDGDGWRDLPDGSPLELQWSIESDQRGRQMSEQYQRDMKALKIKVNFKPGKWPELLKAARSGSFQIWHVGNVSASPDSQGALQRYDGSQIGGQNMARFKRPEFDALYRRLSELPDGPEREATFVEAKRQAAAWMPYRIRYHSMVTDLAQREVLGYRRPLFWLDWWQYADVEGARPQ</sequence>
<feature type="domain" description="Solute-binding protein family 5" evidence="6">
    <location>
        <begin position="83"/>
        <end position="522"/>
    </location>
</feature>
<keyword evidence="3" id="KW-0813">Transport</keyword>
<keyword evidence="4 5" id="KW-0732">Signal</keyword>
<evidence type="ECO:0000313" key="7">
    <source>
        <dbReference type="EMBL" id="MEK8030901.1"/>
    </source>
</evidence>
<dbReference type="Pfam" id="PF00496">
    <property type="entry name" value="SBP_bac_5"/>
    <property type="match status" value="1"/>
</dbReference>
<evidence type="ECO:0000256" key="1">
    <source>
        <dbReference type="ARBA" id="ARBA00004196"/>
    </source>
</evidence>
<evidence type="ECO:0000256" key="3">
    <source>
        <dbReference type="ARBA" id="ARBA00022448"/>
    </source>
</evidence>
<feature type="chain" id="PRO_5047221303" evidence="5">
    <location>
        <begin position="31"/>
        <end position="608"/>
    </location>
</feature>
<dbReference type="Gene3D" id="3.40.190.10">
    <property type="entry name" value="Periplasmic binding protein-like II"/>
    <property type="match status" value="1"/>
</dbReference>
<evidence type="ECO:0000256" key="4">
    <source>
        <dbReference type="ARBA" id="ARBA00022729"/>
    </source>
</evidence>
<gene>
    <name evidence="7" type="ORF">AACH06_08760</name>
</gene>
<dbReference type="InterPro" id="IPR000914">
    <property type="entry name" value="SBP_5_dom"/>
</dbReference>
<comment type="caution">
    <text evidence="7">The sequence shown here is derived from an EMBL/GenBank/DDBJ whole genome shotgun (WGS) entry which is preliminary data.</text>
</comment>
<dbReference type="InterPro" id="IPR039424">
    <property type="entry name" value="SBP_5"/>
</dbReference>
<evidence type="ECO:0000313" key="8">
    <source>
        <dbReference type="Proteomes" id="UP001371218"/>
    </source>
</evidence>
<dbReference type="Proteomes" id="UP001371218">
    <property type="component" value="Unassembled WGS sequence"/>
</dbReference>
<dbReference type="SUPFAM" id="SSF53850">
    <property type="entry name" value="Periplasmic binding protein-like II"/>
    <property type="match status" value="1"/>
</dbReference>
<protein>
    <submittedName>
        <fullName evidence="7">ABC transporter substrate-binding protein</fullName>
    </submittedName>
</protein>
<dbReference type="InterPro" id="IPR030678">
    <property type="entry name" value="Peptide/Ni-bd"/>
</dbReference>
<dbReference type="RefSeq" id="WP_341425273.1">
    <property type="nucleotide sequence ID" value="NZ_JBBUTG010000004.1"/>
</dbReference>
<dbReference type="Gene3D" id="3.10.105.10">
    <property type="entry name" value="Dipeptide-binding Protein, Domain 3"/>
    <property type="match status" value="1"/>
</dbReference>
<reference evidence="7 8" key="1">
    <citation type="submission" date="2024-04" db="EMBL/GenBank/DDBJ databases">
        <title>Novel species of the genus Ideonella isolated from streams.</title>
        <authorList>
            <person name="Lu H."/>
        </authorList>
    </citation>
    <scope>NUCLEOTIDE SEQUENCE [LARGE SCALE GENOMIC DNA]</scope>
    <source>
        <strain evidence="7 8">DXS29W</strain>
    </source>
</reference>
<organism evidence="7 8">
    <name type="scientific">Ideonella lacteola</name>
    <dbReference type="NCBI Taxonomy" id="2984193"/>
    <lineage>
        <taxon>Bacteria</taxon>
        <taxon>Pseudomonadati</taxon>
        <taxon>Pseudomonadota</taxon>
        <taxon>Betaproteobacteria</taxon>
        <taxon>Burkholderiales</taxon>
        <taxon>Sphaerotilaceae</taxon>
        <taxon>Ideonella</taxon>
    </lineage>
</organism>
<evidence type="ECO:0000256" key="2">
    <source>
        <dbReference type="ARBA" id="ARBA00005695"/>
    </source>
</evidence>
<comment type="subcellular location">
    <subcellularLocation>
        <location evidence="1">Cell envelope</location>
    </subcellularLocation>
</comment>
<evidence type="ECO:0000259" key="6">
    <source>
        <dbReference type="Pfam" id="PF00496"/>
    </source>
</evidence>
<name>A0ABU9BMB6_9BURK</name>
<dbReference type="PANTHER" id="PTHR30290:SF10">
    <property type="entry name" value="PERIPLASMIC OLIGOPEPTIDE-BINDING PROTEIN-RELATED"/>
    <property type="match status" value="1"/>
</dbReference>
<evidence type="ECO:0000256" key="5">
    <source>
        <dbReference type="SAM" id="SignalP"/>
    </source>
</evidence>
<accession>A0ABU9BMB6</accession>
<proteinExistence type="inferred from homology"/>
<dbReference type="EMBL" id="JBBUTG010000004">
    <property type="protein sequence ID" value="MEK8030901.1"/>
    <property type="molecule type" value="Genomic_DNA"/>
</dbReference>
<comment type="similarity">
    <text evidence="2">Belongs to the bacterial solute-binding protein 5 family.</text>
</comment>
<dbReference type="PANTHER" id="PTHR30290">
    <property type="entry name" value="PERIPLASMIC BINDING COMPONENT OF ABC TRANSPORTER"/>
    <property type="match status" value="1"/>
</dbReference>
<dbReference type="PIRSF" id="PIRSF002741">
    <property type="entry name" value="MppA"/>
    <property type="match status" value="1"/>
</dbReference>
<feature type="signal peptide" evidence="5">
    <location>
        <begin position="1"/>
        <end position="30"/>
    </location>
</feature>
<keyword evidence="8" id="KW-1185">Reference proteome</keyword>